<dbReference type="PANTHER" id="PTHR33495:SF2">
    <property type="entry name" value="ANTI-SIGMA FACTOR ANTAGONIST TM_1081-RELATED"/>
    <property type="match status" value="1"/>
</dbReference>
<dbReference type="RefSeq" id="WP_168086516.1">
    <property type="nucleotide sequence ID" value="NZ_BHZH01000313.1"/>
</dbReference>
<dbReference type="EMBL" id="JAAVJC010000005">
    <property type="protein sequence ID" value="NJQ13680.1"/>
    <property type="molecule type" value="Genomic_DNA"/>
</dbReference>
<keyword evidence="6" id="KW-1185">Reference proteome</keyword>
<dbReference type="Gene3D" id="3.30.750.24">
    <property type="entry name" value="STAS domain"/>
    <property type="match status" value="1"/>
</dbReference>
<dbReference type="Pfam" id="PF01740">
    <property type="entry name" value="STAS"/>
    <property type="match status" value="1"/>
</dbReference>
<gene>
    <name evidence="5" type="ORF">HCN52_01650</name>
</gene>
<evidence type="ECO:0000256" key="1">
    <source>
        <dbReference type="ARBA" id="ARBA00009013"/>
    </source>
</evidence>
<evidence type="ECO:0000313" key="5">
    <source>
        <dbReference type="EMBL" id="NJQ13680.1"/>
    </source>
</evidence>
<accession>A0ABX1C366</accession>
<evidence type="ECO:0000256" key="2">
    <source>
        <dbReference type="RuleBase" id="RU003749"/>
    </source>
</evidence>
<dbReference type="InterPro" id="IPR036513">
    <property type="entry name" value="STAS_dom_sf"/>
</dbReference>
<dbReference type="SUPFAM" id="SSF52091">
    <property type="entry name" value="SpoIIaa-like"/>
    <property type="match status" value="1"/>
</dbReference>
<protein>
    <recommendedName>
        <fullName evidence="2">Anti-sigma factor antagonist</fullName>
    </recommendedName>
</protein>
<dbReference type="PROSITE" id="PS50801">
    <property type="entry name" value="STAS"/>
    <property type="match status" value="1"/>
</dbReference>
<evidence type="ECO:0000259" key="4">
    <source>
        <dbReference type="PROSITE" id="PS50801"/>
    </source>
</evidence>
<reference evidence="5 6" key="1">
    <citation type="submission" date="2020-03" db="EMBL/GenBank/DDBJ databases">
        <title>Draft genome of Streptomyces sp. ventii, isolated from the Axial Seamount in the Pacific Ocean, and resequencing of the two type strains Streptomyces lonarensis strain NCL 716 and Streptomyces bohaiensis strain 11A07.</title>
        <authorList>
            <person name="Loughran R.M."/>
            <person name="Pfannmuller K.M."/>
            <person name="Wasson B.J."/>
            <person name="Deadmond M.C."/>
            <person name="Paddock B.E."/>
            <person name="Koyack M.J."/>
            <person name="Gallegos D.A."/>
            <person name="Mitchell E.A."/>
            <person name="Ushijima B."/>
            <person name="Saw J.H."/>
            <person name="Mcphail K.L."/>
            <person name="Videau P."/>
        </authorList>
    </citation>
    <scope>NUCLEOTIDE SEQUENCE [LARGE SCALE GENOMIC DNA]</scope>
    <source>
        <strain evidence="5 6">11A07</strain>
    </source>
</reference>
<feature type="domain" description="STAS" evidence="4">
    <location>
        <begin position="1"/>
        <end position="110"/>
    </location>
</feature>
<dbReference type="NCBIfam" id="TIGR00377">
    <property type="entry name" value="ant_ant_sig"/>
    <property type="match status" value="1"/>
</dbReference>
<name>A0ABX1C366_9ACTN</name>
<dbReference type="InterPro" id="IPR003658">
    <property type="entry name" value="Anti-sigma_ant"/>
</dbReference>
<feature type="region of interest" description="Disordered" evidence="3">
    <location>
        <begin position="106"/>
        <end position="131"/>
    </location>
</feature>
<dbReference type="InterPro" id="IPR002645">
    <property type="entry name" value="STAS_dom"/>
</dbReference>
<comment type="similarity">
    <text evidence="1 2">Belongs to the anti-sigma-factor antagonist family.</text>
</comment>
<sequence>MDVRQEARGVVLTLRGEFDFDSVVQLREAGEREPVNDPGAGPVVVDCGALSFCDSSGIGALVRLWQQLSAQDRALRLSCVPPTVARPLALTGLDRILPVHADTEAALAADDHRRDPADRERPARPTERHHP</sequence>
<comment type="caution">
    <text evidence="5">The sequence shown here is derived from an EMBL/GenBank/DDBJ whole genome shotgun (WGS) entry which is preliminary data.</text>
</comment>
<dbReference type="PANTHER" id="PTHR33495">
    <property type="entry name" value="ANTI-SIGMA FACTOR ANTAGONIST TM_1081-RELATED-RELATED"/>
    <property type="match status" value="1"/>
</dbReference>
<dbReference type="CDD" id="cd07043">
    <property type="entry name" value="STAS_anti-anti-sigma_factors"/>
    <property type="match status" value="1"/>
</dbReference>
<proteinExistence type="inferred from homology"/>
<evidence type="ECO:0000256" key="3">
    <source>
        <dbReference type="SAM" id="MobiDB-lite"/>
    </source>
</evidence>
<dbReference type="Proteomes" id="UP000727056">
    <property type="component" value="Unassembled WGS sequence"/>
</dbReference>
<organism evidence="5 6">
    <name type="scientific">Streptomyces bohaiensis</name>
    <dbReference type="NCBI Taxonomy" id="1431344"/>
    <lineage>
        <taxon>Bacteria</taxon>
        <taxon>Bacillati</taxon>
        <taxon>Actinomycetota</taxon>
        <taxon>Actinomycetes</taxon>
        <taxon>Kitasatosporales</taxon>
        <taxon>Streptomycetaceae</taxon>
        <taxon>Streptomyces</taxon>
    </lineage>
</organism>
<evidence type="ECO:0000313" key="6">
    <source>
        <dbReference type="Proteomes" id="UP000727056"/>
    </source>
</evidence>
<feature type="compositionally biased region" description="Basic and acidic residues" evidence="3">
    <location>
        <begin position="109"/>
        <end position="131"/>
    </location>
</feature>